<reference evidence="2" key="1">
    <citation type="journal article" date="2004" name="Nature">
        <title>Genome duplication in the teleost fish Tetraodon nigroviridis reveals the early vertebrate proto-karyotype.</title>
        <authorList>
            <person name="Jaillon O."/>
            <person name="Aury J.-M."/>
            <person name="Brunet F."/>
            <person name="Petit J.-L."/>
            <person name="Stange-Thomann N."/>
            <person name="Mauceli E."/>
            <person name="Bouneau L."/>
            <person name="Fischer C."/>
            <person name="Ozouf-Costaz C."/>
            <person name="Bernot A."/>
            <person name="Nicaud S."/>
            <person name="Jaffe D."/>
            <person name="Fisher S."/>
            <person name="Lutfalla G."/>
            <person name="Dossat C."/>
            <person name="Segurens B."/>
            <person name="Dasilva C."/>
            <person name="Salanoubat M."/>
            <person name="Levy M."/>
            <person name="Boudet N."/>
            <person name="Castellano S."/>
            <person name="Anthouard V."/>
            <person name="Jubin C."/>
            <person name="Castelli V."/>
            <person name="Katinka M."/>
            <person name="Vacherie B."/>
            <person name="Biemont C."/>
            <person name="Skalli Z."/>
            <person name="Cattolico L."/>
            <person name="Poulain J."/>
            <person name="De Berardinis V."/>
            <person name="Cruaud C."/>
            <person name="Duprat S."/>
            <person name="Brottier P."/>
            <person name="Coutanceau J.-P."/>
            <person name="Gouzy J."/>
            <person name="Parra G."/>
            <person name="Lardier G."/>
            <person name="Chapple C."/>
            <person name="McKernan K.J."/>
            <person name="McEwan P."/>
            <person name="Bosak S."/>
            <person name="Kellis M."/>
            <person name="Volff J.-N."/>
            <person name="Guigo R."/>
            <person name="Zody M.C."/>
            <person name="Mesirov J."/>
            <person name="Lindblad-Toh K."/>
            <person name="Birren B."/>
            <person name="Nusbaum C."/>
            <person name="Kahn D."/>
            <person name="Robinson-Rechavi M."/>
            <person name="Laudet V."/>
            <person name="Schachter V."/>
            <person name="Quetier F."/>
            <person name="Saurin W."/>
            <person name="Scarpelli C."/>
            <person name="Wincker P."/>
            <person name="Lander E.S."/>
            <person name="Weissenbach J."/>
            <person name="Roest Crollius H."/>
        </authorList>
    </citation>
    <scope>NUCLEOTIDE SEQUENCE [LARGE SCALE GENOMIC DNA]</scope>
</reference>
<feature type="region of interest" description="Disordered" evidence="1">
    <location>
        <begin position="193"/>
        <end position="222"/>
    </location>
</feature>
<proteinExistence type="predicted"/>
<evidence type="ECO:0000256" key="1">
    <source>
        <dbReference type="SAM" id="MobiDB-lite"/>
    </source>
</evidence>
<dbReference type="OrthoDB" id="10685907at2759"/>
<organism evidence="2">
    <name type="scientific">Tetraodon nigroviridis</name>
    <name type="common">Spotted green pufferfish</name>
    <name type="synonym">Chelonodon nigroviridis</name>
    <dbReference type="NCBI Taxonomy" id="99883"/>
    <lineage>
        <taxon>Eukaryota</taxon>
        <taxon>Metazoa</taxon>
        <taxon>Chordata</taxon>
        <taxon>Craniata</taxon>
        <taxon>Vertebrata</taxon>
        <taxon>Euteleostomi</taxon>
        <taxon>Actinopterygii</taxon>
        <taxon>Neopterygii</taxon>
        <taxon>Teleostei</taxon>
        <taxon>Neoteleostei</taxon>
        <taxon>Acanthomorphata</taxon>
        <taxon>Eupercaria</taxon>
        <taxon>Tetraodontiformes</taxon>
        <taxon>Tetradontoidea</taxon>
        <taxon>Tetraodontidae</taxon>
        <taxon>Tetraodon</taxon>
    </lineage>
</organism>
<gene>
    <name evidence="2" type="ORF">GSTENG00019789001</name>
</gene>
<comment type="caution">
    <text evidence="2">The sequence shown here is derived from an EMBL/GenBank/DDBJ whole genome shotgun (WGS) entry which is preliminary data.</text>
</comment>
<dbReference type="AlphaFoldDB" id="Q4SDZ1"/>
<sequence length="475" mass="52979">MVVVRSKGCSVAMLILEGGGFDYCRPSRADSAIERATIRAHYLLANTLITTYPAVFAPEGPPTGSPPSRGGSPRRRRGENVQLQLKLKESHNMQLLHSSAKGGEEERYCHVFYPNKQPLIAEPKSKLPCSESWLTLDTQQHNVFLMLPQKIQPSKTARAGSMPPVVNKWSLTCRQRVRGRLSSSPGGCASFGFPSSAAGVNKKPDLTPESERRRQRHEQDELNELRPRRHKWTRIEDAFVWVIRNLCPVNGYATDIIGGEGKPGIKEELYGNRVFQKNAPLASRTLKPNVYNKALLSSVSKAAGALMKGCRCIQDRTCEQRTCVCKSPSDRCSQVAPFACTCSLSQNGDERRDADEGDDSRRGSKKHLAFCVSTMQMWRQFQVLKEANHSGAATHHATISWATHDSEQEGTTLWHRITLFLTWASVVCHKELRHGGQPDDPDRTSMQTNERRVCAYFCGMTCLNNPGYAAIQILI</sequence>
<feature type="region of interest" description="Disordered" evidence="1">
    <location>
        <begin position="56"/>
        <end position="79"/>
    </location>
</feature>
<protein>
    <submittedName>
        <fullName evidence="2">(spotted green pufferfish) hypothetical protein</fullName>
    </submittedName>
</protein>
<accession>Q4SDZ1</accession>
<dbReference type="KEGG" id="tng:GSTEN00019789G001"/>
<reference evidence="2" key="2">
    <citation type="submission" date="2004-02" db="EMBL/GenBank/DDBJ databases">
        <authorList>
            <consortium name="Genoscope"/>
            <consortium name="Whitehead Institute Centre for Genome Research"/>
        </authorList>
    </citation>
    <scope>NUCLEOTIDE SEQUENCE</scope>
</reference>
<name>Q4SDZ1_TETNG</name>
<evidence type="ECO:0000313" key="2">
    <source>
        <dbReference type="EMBL" id="CAG01141.1"/>
    </source>
</evidence>
<dbReference type="EMBL" id="CAAE01014627">
    <property type="protein sequence ID" value="CAG01141.1"/>
    <property type="molecule type" value="Genomic_DNA"/>
</dbReference>
<feature type="compositionally biased region" description="Basic and acidic residues" evidence="1">
    <location>
        <begin position="202"/>
        <end position="222"/>
    </location>
</feature>